<dbReference type="Proteomes" id="UP000178315">
    <property type="component" value="Unassembled WGS sequence"/>
</dbReference>
<dbReference type="Gene3D" id="3.20.20.60">
    <property type="entry name" value="Phosphoenolpyruvate-binding domains"/>
    <property type="match status" value="1"/>
</dbReference>
<comment type="similarity">
    <text evidence="2 13">Belongs to the pyruvate kinase family.</text>
</comment>
<keyword evidence="5" id="KW-0479">Metal-binding</keyword>
<feature type="domain" description="Pyruvate kinase barrel" evidence="14">
    <location>
        <begin position="17"/>
        <end position="344"/>
    </location>
</feature>
<evidence type="ECO:0000256" key="9">
    <source>
        <dbReference type="ARBA" id="ARBA00022842"/>
    </source>
</evidence>
<feature type="domain" description="Pyruvate kinase C-terminal" evidence="15">
    <location>
        <begin position="377"/>
        <end position="489"/>
    </location>
</feature>
<evidence type="ECO:0000259" key="14">
    <source>
        <dbReference type="Pfam" id="PF00224"/>
    </source>
</evidence>
<dbReference type="GO" id="GO:0000287">
    <property type="term" value="F:magnesium ion binding"/>
    <property type="evidence" value="ECO:0007669"/>
    <property type="project" value="UniProtKB-UniRule"/>
</dbReference>
<evidence type="ECO:0000256" key="4">
    <source>
        <dbReference type="ARBA" id="ARBA00022679"/>
    </source>
</evidence>
<dbReference type="InterPro" id="IPR011037">
    <property type="entry name" value="Pyrv_Knase-like_insert_dom_sf"/>
</dbReference>
<keyword evidence="4 13" id="KW-0808">Transferase</keyword>
<keyword evidence="10 13" id="KW-0324">Glycolysis</keyword>
<keyword evidence="6" id="KW-0547">Nucleotide-binding</keyword>
<dbReference type="GO" id="GO:0005524">
    <property type="term" value="F:ATP binding"/>
    <property type="evidence" value="ECO:0007669"/>
    <property type="project" value="UniProtKB-KW"/>
</dbReference>
<name>A0A1G2A773_9BACT</name>
<dbReference type="InterPro" id="IPR015793">
    <property type="entry name" value="Pyrv_Knase_brl"/>
</dbReference>
<dbReference type="InterPro" id="IPR015813">
    <property type="entry name" value="Pyrv/PenolPyrv_kinase-like_dom"/>
</dbReference>
<keyword evidence="8" id="KW-0067">ATP-binding</keyword>
<gene>
    <name evidence="16" type="ORF">A3H61_01745</name>
</gene>
<evidence type="ECO:0000313" key="16">
    <source>
        <dbReference type="EMBL" id="OGY72694.1"/>
    </source>
</evidence>
<dbReference type="EC" id="2.7.1.40" evidence="3 12"/>
<dbReference type="InterPro" id="IPR015795">
    <property type="entry name" value="Pyrv_Knase_C"/>
</dbReference>
<keyword evidence="11 16" id="KW-0670">Pyruvate</keyword>
<dbReference type="SUPFAM" id="SSF51621">
    <property type="entry name" value="Phosphoenolpyruvate/pyruvate domain"/>
    <property type="match status" value="1"/>
</dbReference>
<evidence type="ECO:0000256" key="12">
    <source>
        <dbReference type="NCBIfam" id="TIGR01064"/>
    </source>
</evidence>
<dbReference type="InterPro" id="IPR015806">
    <property type="entry name" value="Pyrv_Knase_insert_dom_sf"/>
</dbReference>
<dbReference type="PANTHER" id="PTHR11817">
    <property type="entry name" value="PYRUVATE KINASE"/>
    <property type="match status" value="1"/>
</dbReference>
<keyword evidence="9 13" id="KW-0460">Magnesium</keyword>
<dbReference type="InterPro" id="IPR036918">
    <property type="entry name" value="Pyrv_Knase_C_sf"/>
</dbReference>
<dbReference type="Pfam" id="PF00224">
    <property type="entry name" value="PK"/>
    <property type="match status" value="1"/>
</dbReference>
<protein>
    <recommendedName>
        <fullName evidence="3 12">Pyruvate kinase</fullName>
        <ecNumber evidence="3 12">2.7.1.40</ecNumber>
    </recommendedName>
</protein>
<dbReference type="GO" id="GO:0030955">
    <property type="term" value="F:potassium ion binding"/>
    <property type="evidence" value="ECO:0007669"/>
    <property type="project" value="UniProtKB-UniRule"/>
</dbReference>
<dbReference type="Gene3D" id="2.40.33.10">
    <property type="entry name" value="PK beta-barrel domain-like"/>
    <property type="match status" value="1"/>
</dbReference>
<organism evidence="16 17">
    <name type="scientific">Candidatus Jacksonbacteria bacterium RIFCSPLOWO2_02_FULL_44_20</name>
    <dbReference type="NCBI Taxonomy" id="1798460"/>
    <lineage>
        <taxon>Bacteria</taxon>
        <taxon>Candidatus Jacksoniibacteriota</taxon>
    </lineage>
</organism>
<evidence type="ECO:0000256" key="3">
    <source>
        <dbReference type="ARBA" id="ARBA00012142"/>
    </source>
</evidence>
<proteinExistence type="inferred from homology"/>
<evidence type="ECO:0000256" key="13">
    <source>
        <dbReference type="RuleBase" id="RU000504"/>
    </source>
</evidence>
<dbReference type="SUPFAM" id="SSF50800">
    <property type="entry name" value="PK beta-barrel domain-like"/>
    <property type="match status" value="1"/>
</dbReference>
<evidence type="ECO:0000256" key="5">
    <source>
        <dbReference type="ARBA" id="ARBA00022723"/>
    </source>
</evidence>
<comment type="catalytic activity">
    <reaction evidence="13">
        <text>pyruvate + ATP = phosphoenolpyruvate + ADP + H(+)</text>
        <dbReference type="Rhea" id="RHEA:18157"/>
        <dbReference type="ChEBI" id="CHEBI:15361"/>
        <dbReference type="ChEBI" id="CHEBI:15378"/>
        <dbReference type="ChEBI" id="CHEBI:30616"/>
        <dbReference type="ChEBI" id="CHEBI:58702"/>
        <dbReference type="ChEBI" id="CHEBI:456216"/>
        <dbReference type="EC" id="2.7.1.40"/>
    </reaction>
</comment>
<evidence type="ECO:0000256" key="6">
    <source>
        <dbReference type="ARBA" id="ARBA00022741"/>
    </source>
</evidence>
<dbReference type="NCBIfam" id="TIGR01064">
    <property type="entry name" value="pyruv_kin"/>
    <property type="match status" value="1"/>
</dbReference>
<dbReference type="SUPFAM" id="SSF52935">
    <property type="entry name" value="PK C-terminal domain-like"/>
    <property type="match status" value="1"/>
</dbReference>
<dbReference type="GO" id="GO:0016301">
    <property type="term" value="F:kinase activity"/>
    <property type="evidence" value="ECO:0007669"/>
    <property type="project" value="UniProtKB-KW"/>
</dbReference>
<dbReference type="AlphaFoldDB" id="A0A1G2A773"/>
<evidence type="ECO:0000256" key="8">
    <source>
        <dbReference type="ARBA" id="ARBA00022840"/>
    </source>
</evidence>
<comment type="pathway">
    <text evidence="1 13">Carbohydrate degradation; glycolysis; pyruvate from D-glyceraldehyde 3-phosphate: step 5/5.</text>
</comment>
<dbReference type="GO" id="GO:0004743">
    <property type="term" value="F:pyruvate kinase activity"/>
    <property type="evidence" value="ECO:0007669"/>
    <property type="project" value="UniProtKB-UniRule"/>
</dbReference>
<dbReference type="Gene3D" id="3.40.1380.20">
    <property type="entry name" value="Pyruvate kinase, C-terminal domain"/>
    <property type="match status" value="1"/>
</dbReference>
<evidence type="ECO:0000256" key="10">
    <source>
        <dbReference type="ARBA" id="ARBA00023152"/>
    </source>
</evidence>
<dbReference type="InterPro" id="IPR001697">
    <property type="entry name" value="Pyr_Knase"/>
</dbReference>
<dbReference type="InterPro" id="IPR040442">
    <property type="entry name" value="Pyrv_kinase-like_dom_sf"/>
</dbReference>
<dbReference type="UniPathway" id="UPA00109">
    <property type="reaction ID" value="UER00188"/>
</dbReference>
<evidence type="ECO:0000256" key="1">
    <source>
        <dbReference type="ARBA" id="ARBA00004997"/>
    </source>
</evidence>
<comment type="caution">
    <text evidence="16">The sequence shown here is derived from an EMBL/GenBank/DDBJ whole genome shotgun (WGS) entry which is preliminary data.</text>
</comment>
<evidence type="ECO:0000256" key="11">
    <source>
        <dbReference type="ARBA" id="ARBA00023317"/>
    </source>
</evidence>
<sequence>MSIARIRHKSLIKRFTNTKIVCTIGPSSESREVLRELIISGMRVARLNFSHGSHEHHRLLIENLRKISDELSLPLAIMQDLQGPKLRVGSLARPVELTSGEEVILVKEDGLLSALSTYEGRGKLVPLQCDLAKSVAKGDTILIDDGLVELSVHHVRANLITARVLVGGAVGSHKGINIPGKNIGGETITDKDKDDARFGVKLKVDCVALSFVCKADDITHLRRILSHEAGDRDTPPFIIAKIERALALDHIDEIIDASDGVMIARGDLGLEIDASRVPLIQKEIIGKCVERGKPVIVATQMLDSMMRNPRPTRAEASDVAGAVVDHADALMLSGETAFGKYPALAAETMVKIIHEVEESRYDDMPLPSYSEPSDKEDAIARAACALASEVSARLILVTTISGHTARSISRFRPPIPIIVTCDSAEIQRQLVLSWGVIPFLLPKFRSIDSLITAAVLKAKESGIARNGDYIVLVSGQPVGIGGANLIKVHKI</sequence>
<accession>A0A1G2A773</accession>
<keyword evidence="7 13" id="KW-0418">Kinase</keyword>
<dbReference type="NCBIfam" id="NF004978">
    <property type="entry name" value="PRK06354.1"/>
    <property type="match status" value="1"/>
</dbReference>
<dbReference type="EMBL" id="MHJU01000026">
    <property type="protein sequence ID" value="OGY72694.1"/>
    <property type="molecule type" value="Genomic_DNA"/>
</dbReference>
<dbReference type="NCBIfam" id="NF004491">
    <property type="entry name" value="PRK05826.1"/>
    <property type="match status" value="1"/>
</dbReference>
<reference evidence="16 17" key="1">
    <citation type="journal article" date="2016" name="Nat. Commun.">
        <title>Thousands of microbial genomes shed light on interconnected biogeochemical processes in an aquifer system.</title>
        <authorList>
            <person name="Anantharaman K."/>
            <person name="Brown C.T."/>
            <person name="Hug L.A."/>
            <person name="Sharon I."/>
            <person name="Castelle C.J."/>
            <person name="Probst A.J."/>
            <person name="Thomas B.C."/>
            <person name="Singh A."/>
            <person name="Wilkins M.J."/>
            <person name="Karaoz U."/>
            <person name="Brodie E.L."/>
            <person name="Williams K.H."/>
            <person name="Hubbard S.S."/>
            <person name="Banfield J.F."/>
        </authorList>
    </citation>
    <scope>NUCLEOTIDE SEQUENCE [LARGE SCALE GENOMIC DNA]</scope>
</reference>
<evidence type="ECO:0000259" key="15">
    <source>
        <dbReference type="Pfam" id="PF02887"/>
    </source>
</evidence>
<dbReference type="PRINTS" id="PR01050">
    <property type="entry name" value="PYRUVTKNASE"/>
</dbReference>
<evidence type="ECO:0000256" key="7">
    <source>
        <dbReference type="ARBA" id="ARBA00022777"/>
    </source>
</evidence>
<evidence type="ECO:0000313" key="17">
    <source>
        <dbReference type="Proteomes" id="UP000178315"/>
    </source>
</evidence>
<evidence type="ECO:0000256" key="2">
    <source>
        <dbReference type="ARBA" id="ARBA00008663"/>
    </source>
</evidence>
<dbReference type="Pfam" id="PF02887">
    <property type="entry name" value="PK_C"/>
    <property type="match status" value="1"/>
</dbReference>